<sequence>MAHPHRTSPLEALSLHKYINAGIPHSTPLFSYKTATGWQPLTRADFITHCNNIWVQNRFPNMPGHAFRISSTTELLLQGVNLDIISVQGRWTSQAFLDYWCCIESILPLFISSSVNLNHLQDVDTTIRDFSKRHNVLQF</sequence>
<keyword evidence="1" id="KW-0233">DNA recombination</keyword>
<dbReference type="EMBL" id="KN825413">
    <property type="protein sequence ID" value="KIK91216.1"/>
    <property type="molecule type" value="Genomic_DNA"/>
</dbReference>
<keyword evidence="3" id="KW-1185">Reference proteome</keyword>
<dbReference type="InterPro" id="IPR013762">
    <property type="entry name" value="Integrase-like_cat_sf"/>
</dbReference>
<reference evidence="2 3" key="1">
    <citation type="submission" date="2014-04" db="EMBL/GenBank/DDBJ databases">
        <authorList>
            <consortium name="DOE Joint Genome Institute"/>
            <person name="Kuo A."/>
            <person name="Kohler A."/>
            <person name="Jargeat P."/>
            <person name="Nagy L.G."/>
            <person name="Floudas D."/>
            <person name="Copeland A."/>
            <person name="Barry K.W."/>
            <person name="Cichocki N."/>
            <person name="Veneault-Fourrey C."/>
            <person name="LaButti K."/>
            <person name="Lindquist E.A."/>
            <person name="Lipzen A."/>
            <person name="Lundell T."/>
            <person name="Morin E."/>
            <person name="Murat C."/>
            <person name="Sun H."/>
            <person name="Tunlid A."/>
            <person name="Henrissat B."/>
            <person name="Grigoriev I.V."/>
            <person name="Hibbett D.S."/>
            <person name="Martin F."/>
            <person name="Nordberg H.P."/>
            <person name="Cantor M.N."/>
            <person name="Hua S.X."/>
        </authorList>
    </citation>
    <scope>NUCLEOTIDE SEQUENCE [LARGE SCALE GENOMIC DNA]</scope>
    <source>
        <strain evidence="2 3">Ve08.2h10</strain>
    </source>
</reference>
<dbReference type="Proteomes" id="UP000054538">
    <property type="component" value="Unassembled WGS sequence"/>
</dbReference>
<dbReference type="AlphaFoldDB" id="A0A0D0DSM8"/>
<protein>
    <submittedName>
        <fullName evidence="2">Uncharacterized protein</fullName>
    </submittedName>
</protein>
<dbReference type="InterPro" id="IPR011010">
    <property type="entry name" value="DNA_brk_join_enz"/>
</dbReference>
<name>A0A0D0DSM8_9AGAM</name>
<proteinExistence type="predicted"/>
<evidence type="ECO:0000256" key="1">
    <source>
        <dbReference type="ARBA" id="ARBA00023172"/>
    </source>
</evidence>
<dbReference type="HOGENOM" id="CLU_003292_9_1_1"/>
<reference evidence="3" key="2">
    <citation type="submission" date="2015-01" db="EMBL/GenBank/DDBJ databases">
        <title>Evolutionary Origins and Diversification of the Mycorrhizal Mutualists.</title>
        <authorList>
            <consortium name="DOE Joint Genome Institute"/>
            <consortium name="Mycorrhizal Genomics Consortium"/>
            <person name="Kohler A."/>
            <person name="Kuo A."/>
            <person name="Nagy L.G."/>
            <person name="Floudas D."/>
            <person name="Copeland A."/>
            <person name="Barry K.W."/>
            <person name="Cichocki N."/>
            <person name="Veneault-Fourrey C."/>
            <person name="LaButti K."/>
            <person name="Lindquist E.A."/>
            <person name="Lipzen A."/>
            <person name="Lundell T."/>
            <person name="Morin E."/>
            <person name="Murat C."/>
            <person name="Riley R."/>
            <person name="Ohm R."/>
            <person name="Sun H."/>
            <person name="Tunlid A."/>
            <person name="Henrissat B."/>
            <person name="Grigoriev I.V."/>
            <person name="Hibbett D.S."/>
            <person name="Martin F."/>
        </authorList>
    </citation>
    <scope>NUCLEOTIDE SEQUENCE [LARGE SCALE GENOMIC DNA]</scope>
    <source>
        <strain evidence="3">Ve08.2h10</strain>
    </source>
</reference>
<dbReference type="OrthoDB" id="3266428at2759"/>
<dbReference type="GO" id="GO:0006310">
    <property type="term" value="P:DNA recombination"/>
    <property type="evidence" value="ECO:0007669"/>
    <property type="project" value="UniProtKB-KW"/>
</dbReference>
<accession>A0A0D0DSM8</accession>
<dbReference type="SUPFAM" id="SSF56349">
    <property type="entry name" value="DNA breaking-rejoining enzymes"/>
    <property type="match status" value="1"/>
</dbReference>
<dbReference type="GO" id="GO:0015074">
    <property type="term" value="P:DNA integration"/>
    <property type="evidence" value="ECO:0007669"/>
    <property type="project" value="InterPro"/>
</dbReference>
<evidence type="ECO:0000313" key="3">
    <source>
        <dbReference type="Proteomes" id="UP000054538"/>
    </source>
</evidence>
<dbReference type="Gene3D" id="1.10.443.10">
    <property type="entry name" value="Intergrase catalytic core"/>
    <property type="match status" value="1"/>
</dbReference>
<evidence type="ECO:0000313" key="2">
    <source>
        <dbReference type="EMBL" id="KIK91216.1"/>
    </source>
</evidence>
<gene>
    <name evidence="2" type="ORF">PAXRUDRAFT_149992</name>
</gene>
<dbReference type="InParanoid" id="A0A0D0DSM8"/>
<organism evidence="2 3">
    <name type="scientific">Paxillus rubicundulus Ve08.2h10</name>
    <dbReference type="NCBI Taxonomy" id="930991"/>
    <lineage>
        <taxon>Eukaryota</taxon>
        <taxon>Fungi</taxon>
        <taxon>Dikarya</taxon>
        <taxon>Basidiomycota</taxon>
        <taxon>Agaricomycotina</taxon>
        <taxon>Agaricomycetes</taxon>
        <taxon>Agaricomycetidae</taxon>
        <taxon>Boletales</taxon>
        <taxon>Paxilineae</taxon>
        <taxon>Paxillaceae</taxon>
        <taxon>Paxillus</taxon>
    </lineage>
</organism>
<dbReference type="GO" id="GO:0003677">
    <property type="term" value="F:DNA binding"/>
    <property type="evidence" value="ECO:0007669"/>
    <property type="project" value="InterPro"/>
</dbReference>
<dbReference type="STRING" id="930991.A0A0D0DSM8"/>